<dbReference type="Proteomes" id="UP000292423">
    <property type="component" value="Unassembled WGS sequence"/>
</dbReference>
<evidence type="ECO:0000259" key="2">
    <source>
        <dbReference type="Pfam" id="PF12146"/>
    </source>
</evidence>
<protein>
    <submittedName>
        <fullName evidence="3">Carboxylesterase</fullName>
    </submittedName>
</protein>
<dbReference type="AlphaFoldDB" id="A0A4Q7ZA14"/>
<feature type="domain" description="Serine aminopeptidase S33" evidence="2">
    <location>
        <begin position="52"/>
        <end position="268"/>
    </location>
</feature>
<dbReference type="Pfam" id="PF12146">
    <property type="entry name" value="Hydrolase_4"/>
    <property type="match status" value="1"/>
</dbReference>
<dbReference type="RefSeq" id="WP_130410627.1">
    <property type="nucleotide sequence ID" value="NZ_SHKX01000010.1"/>
</dbReference>
<dbReference type="InterPro" id="IPR022742">
    <property type="entry name" value="Hydrolase_4"/>
</dbReference>
<keyword evidence="4" id="KW-1185">Reference proteome</keyword>
<sequence length="293" mass="32798">MTAADPARLAQQLTEENLRFGQDREHHFRAGETKPATIGEPYFLNGDNGWGVLLVHGLMAAPEEVREWAEDLHRQGYTVYAPRLAGHGTSADDLASRTAEEWMDSVERGRRILHSAGCGRIAIAGFSTGGAVALASVIRQPEAYAALISISAPLRFKSWKASVAEPVDLWNRLLDRLGINAWRQDFVHNDADNPQINYRRCPVHSIVQIRRLMRAVRRGLPGIRIPALVMHADADPKVDVRGGREIYRRLGSATKRYREVAFHRHGIVRGEIGRQLFRESGRFLGHIRHGKGS</sequence>
<proteinExistence type="predicted"/>
<name>A0A4Q7ZA14_9GAMM</name>
<dbReference type="PIRSF" id="PIRSF017388">
    <property type="entry name" value="Esterase_lipase"/>
    <property type="match status" value="1"/>
</dbReference>
<dbReference type="InterPro" id="IPR029058">
    <property type="entry name" value="AB_hydrolase_fold"/>
</dbReference>
<comment type="caution">
    <text evidence="3">The sequence shown here is derived from an EMBL/GenBank/DDBJ whole genome shotgun (WGS) entry which is preliminary data.</text>
</comment>
<dbReference type="OrthoDB" id="8476759at2"/>
<dbReference type="PANTHER" id="PTHR11614">
    <property type="entry name" value="PHOSPHOLIPASE-RELATED"/>
    <property type="match status" value="1"/>
</dbReference>
<accession>A0A4Q7ZA14</accession>
<dbReference type="InterPro" id="IPR051044">
    <property type="entry name" value="MAG_DAG_Lipase"/>
</dbReference>
<dbReference type="InterPro" id="IPR012354">
    <property type="entry name" value="Esterase_lipase"/>
</dbReference>
<evidence type="ECO:0000313" key="3">
    <source>
        <dbReference type="EMBL" id="RZU47378.1"/>
    </source>
</evidence>
<evidence type="ECO:0000313" key="4">
    <source>
        <dbReference type="Proteomes" id="UP000292423"/>
    </source>
</evidence>
<dbReference type="EMBL" id="SHKX01000010">
    <property type="protein sequence ID" value="RZU47378.1"/>
    <property type="molecule type" value="Genomic_DNA"/>
</dbReference>
<feature type="active site" description="Charge relay system" evidence="1">
    <location>
        <position position="265"/>
    </location>
</feature>
<dbReference type="SUPFAM" id="SSF53474">
    <property type="entry name" value="alpha/beta-Hydrolases"/>
    <property type="match status" value="1"/>
</dbReference>
<reference evidence="3 4" key="1">
    <citation type="submission" date="2019-02" db="EMBL/GenBank/DDBJ databases">
        <title>Genomic Encyclopedia of Type Strains, Phase IV (KMG-IV): sequencing the most valuable type-strain genomes for metagenomic binning, comparative biology and taxonomic classification.</title>
        <authorList>
            <person name="Goeker M."/>
        </authorList>
    </citation>
    <scope>NUCLEOTIDE SEQUENCE [LARGE SCALE GENOMIC DNA]</scope>
    <source>
        <strain evidence="3 4">DSM 105135</strain>
    </source>
</reference>
<organism evidence="3 4">
    <name type="scientific">Fluviicoccus keumensis</name>
    <dbReference type="NCBI Taxonomy" id="1435465"/>
    <lineage>
        <taxon>Bacteria</taxon>
        <taxon>Pseudomonadati</taxon>
        <taxon>Pseudomonadota</taxon>
        <taxon>Gammaproteobacteria</taxon>
        <taxon>Moraxellales</taxon>
        <taxon>Moraxellaceae</taxon>
        <taxon>Fluviicoccus</taxon>
    </lineage>
</organism>
<evidence type="ECO:0000256" key="1">
    <source>
        <dbReference type="PIRSR" id="PIRSR017388-1"/>
    </source>
</evidence>
<dbReference type="GO" id="GO:0052689">
    <property type="term" value="F:carboxylic ester hydrolase activity"/>
    <property type="evidence" value="ECO:0007669"/>
    <property type="project" value="InterPro"/>
</dbReference>
<feature type="active site" description="Charge relay system" evidence="1">
    <location>
        <position position="235"/>
    </location>
</feature>
<dbReference type="Gene3D" id="3.40.50.1820">
    <property type="entry name" value="alpha/beta hydrolase"/>
    <property type="match status" value="1"/>
</dbReference>
<gene>
    <name evidence="3" type="ORF">EV700_0339</name>
</gene>
<feature type="active site" description="Nucleophile" evidence="1">
    <location>
        <position position="127"/>
    </location>
</feature>